<dbReference type="Proteomes" id="UP000078561">
    <property type="component" value="Unassembled WGS sequence"/>
</dbReference>
<sequence>MSDQHYSPGNNSLTPMDIDVNASTSTPDTTSLNTNSTITGEFKSPQQAASIRHDTDSSVLSQPQHVPQERQQQKQQPETLLKATLADRTTKLPDIDKREKTLAEFLTKMDNYSPIIPDAVTDYYLSRAGLDCDDVRVKRLLALAAQKFISDISQDAFQYCKVRQSGNRSKVGKDRKTVLTMEDLSAALAEYGVNTTKNMTTLATKYIERKAKKYARGRAADLLNPTLQHINDPEIVALQEEELAKLNEGRSWWNRSARQYSQPDIILNDRDRDILDAVVKSNWRNAIILEDYLMVRRRDEIRAERGVSHIQAKGVGDNKPMPNHRKAPSHSNT</sequence>
<dbReference type="EMBL" id="LT551165">
    <property type="protein sequence ID" value="SAL96652.1"/>
    <property type="molecule type" value="Genomic_DNA"/>
</dbReference>
<dbReference type="GO" id="GO:0006367">
    <property type="term" value="P:transcription initiation at RNA polymerase II promoter"/>
    <property type="evidence" value="ECO:0007669"/>
    <property type="project" value="TreeGrafter"/>
</dbReference>
<evidence type="ECO:0000256" key="6">
    <source>
        <dbReference type="SAM" id="MobiDB-lite"/>
    </source>
</evidence>
<evidence type="ECO:0000313" key="8">
    <source>
        <dbReference type="Proteomes" id="UP000078561"/>
    </source>
</evidence>
<feature type="compositionally biased region" description="Polar residues" evidence="6">
    <location>
        <begin position="21"/>
        <end position="49"/>
    </location>
</feature>
<dbReference type="PANTHER" id="PTHR21242">
    <property type="entry name" value="TRANSCRIPTION INITIATION FACTOR TFIID SUBUNIT 10"/>
    <property type="match status" value="1"/>
</dbReference>
<dbReference type="AlphaFoldDB" id="A0A163J1U9"/>
<keyword evidence="2" id="KW-0805">Transcription regulation</keyword>
<comment type="subcellular location">
    <subcellularLocation>
        <location evidence="1">Nucleus</location>
    </subcellularLocation>
</comment>
<feature type="region of interest" description="Disordered" evidence="6">
    <location>
        <begin position="309"/>
        <end position="333"/>
    </location>
</feature>
<proteinExistence type="inferred from homology"/>
<evidence type="ECO:0000256" key="3">
    <source>
        <dbReference type="ARBA" id="ARBA00023163"/>
    </source>
</evidence>
<dbReference type="Pfam" id="PF03540">
    <property type="entry name" value="TAF10"/>
    <property type="match status" value="1"/>
</dbReference>
<feature type="compositionally biased region" description="Polar residues" evidence="6">
    <location>
        <begin position="1"/>
        <end position="14"/>
    </location>
</feature>
<evidence type="ECO:0000256" key="1">
    <source>
        <dbReference type="ARBA" id="ARBA00004123"/>
    </source>
</evidence>
<name>A0A163J1U9_ABSGL</name>
<evidence type="ECO:0000256" key="5">
    <source>
        <dbReference type="ARBA" id="ARBA00025730"/>
    </source>
</evidence>
<evidence type="ECO:0008006" key="9">
    <source>
        <dbReference type="Google" id="ProtNLM"/>
    </source>
</evidence>
<feature type="compositionally biased region" description="Basic residues" evidence="6">
    <location>
        <begin position="322"/>
        <end position="333"/>
    </location>
</feature>
<organism evidence="7">
    <name type="scientific">Absidia glauca</name>
    <name type="common">Pin mould</name>
    <dbReference type="NCBI Taxonomy" id="4829"/>
    <lineage>
        <taxon>Eukaryota</taxon>
        <taxon>Fungi</taxon>
        <taxon>Fungi incertae sedis</taxon>
        <taxon>Mucoromycota</taxon>
        <taxon>Mucoromycotina</taxon>
        <taxon>Mucoromycetes</taxon>
        <taxon>Mucorales</taxon>
        <taxon>Cunninghamellaceae</taxon>
        <taxon>Absidia</taxon>
    </lineage>
</organism>
<gene>
    <name evidence="7" type="primary">ABSGL_02068.1 scaffold 2596</name>
</gene>
<keyword evidence="4" id="KW-0539">Nucleus</keyword>
<evidence type="ECO:0000256" key="4">
    <source>
        <dbReference type="ARBA" id="ARBA00023242"/>
    </source>
</evidence>
<accession>A0A163J1U9</accession>
<dbReference type="PANTHER" id="PTHR21242:SF0">
    <property type="entry name" value="TRANSCRIPTION INITIATION FACTOR TFIID SUBUNIT 10"/>
    <property type="match status" value="1"/>
</dbReference>
<dbReference type="FunCoup" id="A0A163J1U9">
    <property type="interactions" value="282"/>
</dbReference>
<reference evidence="7" key="1">
    <citation type="submission" date="2016-04" db="EMBL/GenBank/DDBJ databases">
        <authorList>
            <person name="Evans L.H."/>
            <person name="Alamgir A."/>
            <person name="Owens N."/>
            <person name="Weber N.D."/>
            <person name="Virtaneva K."/>
            <person name="Barbian K."/>
            <person name="Babar A."/>
            <person name="Rosenke K."/>
        </authorList>
    </citation>
    <scope>NUCLEOTIDE SEQUENCE [LARGE SCALE GENOMIC DNA]</scope>
    <source>
        <strain evidence="7">CBS 101.48</strain>
    </source>
</reference>
<feature type="region of interest" description="Disordered" evidence="6">
    <location>
        <begin position="1"/>
        <end position="79"/>
    </location>
</feature>
<evidence type="ECO:0000313" key="7">
    <source>
        <dbReference type="EMBL" id="SAL96652.1"/>
    </source>
</evidence>
<keyword evidence="3" id="KW-0804">Transcription</keyword>
<dbReference type="GO" id="GO:0000124">
    <property type="term" value="C:SAGA complex"/>
    <property type="evidence" value="ECO:0007669"/>
    <property type="project" value="TreeGrafter"/>
</dbReference>
<dbReference type="GO" id="GO:1990841">
    <property type="term" value="F:promoter-specific chromatin binding"/>
    <property type="evidence" value="ECO:0007669"/>
    <property type="project" value="TreeGrafter"/>
</dbReference>
<comment type="similarity">
    <text evidence="5">Belongs to the TAF10 family.</text>
</comment>
<dbReference type="GO" id="GO:0016251">
    <property type="term" value="F:RNA polymerase II general transcription initiation factor activity"/>
    <property type="evidence" value="ECO:0007669"/>
    <property type="project" value="TreeGrafter"/>
</dbReference>
<dbReference type="CDD" id="cd07982">
    <property type="entry name" value="HFD_TAF10"/>
    <property type="match status" value="1"/>
</dbReference>
<protein>
    <recommendedName>
        <fullName evidence="9">Transcription initiation factor TFIID subunit 10</fullName>
    </recommendedName>
</protein>
<keyword evidence="8" id="KW-1185">Reference proteome</keyword>
<dbReference type="PRINTS" id="PR01443">
    <property type="entry name" value="TFIID30KDSUB"/>
</dbReference>
<dbReference type="InterPro" id="IPR003923">
    <property type="entry name" value="TAF10"/>
</dbReference>
<dbReference type="GO" id="GO:0005669">
    <property type="term" value="C:transcription factor TFIID complex"/>
    <property type="evidence" value="ECO:0007669"/>
    <property type="project" value="TreeGrafter"/>
</dbReference>
<dbReference type="OrthoDB" id="154356at2759"/>
<evidence type="ECO:0000256" key="2">
    <source>
        <dbReference type="ARBA" id="ARBA00023015"/>
    </source>
</evidence>
<dbReference type="STRING" id="4829.A0A163J1U9"/>
<dbReference type="InParanoid" id="A0A163J1U9"/>